<organism evidence="1 2">
    <name type="scientific">Paramecium bursaria Chlorella virus NY2A</name>
    <name type="common">PBCV-NY2A</name>
    <dbReference type="NCBI Taxonomy" id="46021"/>
    <lineage>
        <taxon>Viruses</taxon>
        <taxon>Varidnaviria</taxon>
        <taxon>Bamfordvirae</taxon>
        <taxon>Nucleocytoviricota</taxon>
        <taxon>Megaviricetes</taxon>
        <taxon>Algavirales</taxon>
        <taxon>Phycodnaviridae</taxon>
        <taxon>Chlorovirus</taxon>
        <taxon>Chlorovirus americanus</taxon>
    </lineage>
</organism>
<dbReference type="KEGG" id="vg:5659370"/>
<name>A7IY45_PBCVN</name>
<protein>
    <submittedName>
        <fullName evidence="1">Uncharacterized protein b870L</fullName>
    </submittedName>
</protein>
<dbReference type="Proteomes" id="UP000202419">
    <property type="component" value="Segment"/>
</dbReference>
<dbReference type="GeneID" id="5659370"/>
<evidence type="ECO:0000313" key="2">
    <source>
        <dbReference type="Proteomes" id="UP000202419"/>
    </source>
</evidence>
<sequence>MSSSKIDDEAVPITIPFKGALNQHVLDLCPTPLGAHPNVSGRMICLPLVGLVTIDLLMGLIGTVETEHFCCIFLYTGPSFLILRPVAGLTKGFVFHFAHKSDAFGLKPCDSNEATFGETLGVNNFLTYTFLPS</sequence>
<proteinExistence type="predicted"/>
<gene>
    <name evidence="1" type="primary">b870L</name>
    <name evidence="1" type="ORF">NY2A_b870L</name>
</gene>
<dbReference type="EMBL" id="DQ491002">
    <property type="protein sequence ID" value="ABT15269.1"/>
    <property type="molecule type" value="Genomic_DNA"/>
</dbReference>
<reference evidence="1 2" key="1">
    <citation type="journal article" date="2007" name="Virology">
        <title>Sequence and annotation of the 369-kb NY-2A and the 345-kb AR158 viruses that infect Chlorella NC64A.</title>
        <authorList>
            <person name="Fitzgerald L.A."/>
            <person name="Graves M.V."/>
            <person name="Li X."/>
            <person name="Feldblyum T."/>
            <person name="Nierman W.C."/>
            <person name="Van Etten J.L."/>
        </authorList>
    </citation>
    <scope>NUCLEOTIDE SEQUENCE [LARGE SCALE GENOMIC DNA]</scope>
    <source>
        <strain evidence="1 2">NY-2A</strain>
    </source>
</reference>
<dbReference type="RefSeq" id="YP_001498066.1">
    <property type="nucleotide sequence ID" value="NC_009898.1"/>
</dbReference>
<dbReference type="OrthoDB" id="37377at10239"/>
<evidence type="ECO:0000313" key="1">
    <source>
        <dbReference type="EMBL" id="ABT15269.1"/>
    </source>
</evidence>
<keyword evidence="2" id="KW-1185">Reference proteome</keyword>
<accession>A7IY45</accession>
<organismHost>
    <name type="scientific">Chlorella</name>
    <dbReference type="NCBI Taxonomy" id="3071"/>
</organismHost>